<dbReference type="Gene3D" id="3.40.50.720">
    <property type="entry name" value="NAD(P)-binding Rossmann-like Domain"/>
    <property type="match status" value="1"/>
</dbReference>
<dbReference type="PRINTS" id="PR00081">
    <property type="entry name" value="GDHRDH"/>
</dbReference>
<dbReference type="PANTHER" id="PTHR44169:SF6">
    <property type="entry name" value="NADPH-DEPENDENT 1-ACYLDIHYDROXYACETONE PHOSPHATE REDUCTASE"/>
    <property type="match status" value="1"/>
</dbReference>
<evidence type="ECO:0000256" key="2">
    <source>
        <dbReference type="ARBA" id="ARBA00023002"/>
    </source>
</evidence>
<name>A0A1I5S0Q4_9EURY</name>
<evidence type="ECO:0000256" key="1">
    <source>
        <dbReference type="ARBA" id="ARBA00006484"/>
    </source>
</evidence>
<dbReference type="SUPFAM" id="SSF51735">
    <property type="entry name" value="NAD(P)-binding Rossmann-fold domains"/>
    <property type="match status" value="1"/>
</dbReference>
<dbReference type="EMBL" id="FOXI01000005">
    <property type="protein sequence ID" value="SFP64224.1"/>
    <property type="molecule type" value="Genomic_DNA"/>
</dbReference>
<organism evidence="4 5">
    <name type="scientific">Halolamina pelagica</name>
    <dbReference type="NCBI Taxonomy" id="699431"/>
    <lineage>
        <taxon>Archaea</taxon>
        <taxon>Methanobacteriati</taxon>
        <taxon>Methanobacteriota</taxon>
        <taxon>Stenosarchaea group</taxon>
        <taxon>Halobacteria</taxon>
        <taxon>Halobacteriales</taxon>
        <taxon>Haloferacaceae</taxon>
    </lineage>
</organism>
<dbReference type="GO" id="GO:0016491">
    <property type="term" value="F:oxidoreductase activity"/>
    <property type="evidence" value="ECO:0007669"/>
    <property type="project" value="UniProtKB-KW"/>
</dbReference>
<dbReference type="Proteomes" id="UP000183769">
    <property type="component" value="Unassembled WGS sequence"/>
</dbReference>
<proteinExistence type="inferred from homology"/>
<reference evidence="5" key="1">
    <citation type="submission" date="2016-10" db="EMBL/GenBank/DDBJ databases">
        <authorList>
            <person name="Varghese N."/>
            <person name="Submissions S."/>
        </authorList>
    </citation>
    <scope>NUCLEOTIDE SEQUENCE [LARGE SCALE GENOMIC DNA]</scope>
    <source>
        <strain evidence="5">CGMCC 1.10329</strain>
    </source>
</reference>
<dbReference type="PRINTS" id="PR00080">
    <property type="entry name" value="SDRFAMILY"/>
</dbReference>
<dbReference type="InterPro" id="IPR002347">
    <property type="entry name" value="SDR_fam"/>
</dbReference>
<dbReference type="Pfam" id="PF00106">
    <property type="entry name" value="adh_short"/>
    <property type="match status" value="1"/>
</dbReference>
<protein>
    <submittedName>
        <fullName evidence="4">Short-chain dehydrogenase</fullName>
    </submittedName>
</protein>
<dbReference type="InterPro" id="IPR036291">
    <property type="entry name" value="NAD(P)-bd_dom_sf"/>
</dbReference>
<gene>
    <name evidence="4" type="ORF">SAMN05216277_105236</name>
</gene>
<accession>A0A1I5S0Q4</accession>
<keyword evidence="2" id="KW-0560">Oxidoreductase</keyword>
<evidence type="ECO:0000313" key="5">
    <source>
        <dbReference type="Proteomes" id="UP000183769"/>
    </source>
</evidence>
<dbReference type="PROSITE" id="PS00061">
    <property type="entry name" value="ADH_SHORT"/>
    <property type="match status" value="1"/>
</dbReference>
<evidence type="ECO:0000256" key="3">
    <source>
        <dbReference type="RuleBase" id="RU000363"/>
    </source>
</evidence>
<sequence length="276" mass="29911">MRPETVLITGCSSGIGRAAAEAFLDDGWTVYATARDTDDIADLEDHENCVIDELDVTDDSDVRNVVNRMLRVDDRIDCLVNNAGYAQFGPTEELPVEAVEDQFEVNVYGPHRLTRAVLPHMREAGEGTVVNVSSVAGRVSMPGGGAYSGSKFALEAMTDALRWEVEDHGIDAVVVEPGPVKTQFTDRANDESDRAERTGAYEWFWSMFEDTEAVGGGGTGAVEPERVATTIVDAANLTDPPARMPVGTVANLLIKSRFLPDSLVDAAIRFGRNRFA</sequence>
<dbReference type="CDD" id="cd05374">
    <property type="entry name" value="17beta-HSD-like_SDR_c"/>
    <property type="match status" value="1"/>
</dbReference>
<dbReference type="AlphaFoldDB" id="A0A1I5S0Q4"/>
<dbReference type="RefSeq" id="WP_074877887.1">
    <property type="nucleotide sequence ID" value="NZ_FOXI01000005.1"/>
</dbReference>
<comment type="similarity">
    <text evidence="1 3">Belongs to the short-chain dehydrogenases/reductases (SDR) family.</text>
</comment>
<dbReference type="PANTHER" id="PTHR44169">
    <property type="entry name" value="NADPH-DEPENDENT 1-ACYLDIHYDROXYACETONE PHOSPHATE REDUCTASE"/>
    <property type="match status" value="1"/>
</dbReference>
<evidence type="ECO:0000313" key="4">
    <source>
        <dbReference type="EMBL" id="SFP64224.1"/>
    </source>
</evidence>
<keyword evidence="5" id="KW-1185">Reference proteome</keyword>
<dbReference type="OrthoDB" id="10157at2157"/>
<dbReference type="InterPro" id="IPR020904">
    <property type="entry name" value="Sc_DH/Rdtase_CS"/>
</dbReference>